<reference evidence="2" key="1">
    <citation type="submission" date="2018-12" db="EMBL/GenBank/DDBJ databases">
        <title>Dusodibacter welbiota gen. nov., sp. nov., isolated from human faeces and emended description of the Oscillibacter genus.</title>
        <authorList>
            <person name="Le Roy T."/>
            <person name="Van der Smissen P."/>
            <person name="Delzenne N."/>
            <person name="Muccioli G."/>
            <person name="Collet J.F."/>
            <person name="Cani P.D."/>
        </authorList>
    </citation>
    <scope>NUCLEOTIDE SEQUENCE [LARGE SCALE GENOMIC DNA]</scope>
    <source>
        <strain evidence="2">J115</strain>
    </source>
</reference>
<evidence type="ECO:0000313" key="1">
    <source>
        <dbReference type="EMBL" id="QCI58741.1"/>
    </source>
</evidence>
<dbReference type="Proteomes" id="UP000298642">
    <property type="component" value="Chromosome"/>
</dbReference>
<dbReference type="AlphaFoldDB" id="A0A4D7AMB5"/>
<dbReference type="KEGG" id="obj:EIO64_05490"/>
<sequence>MKIQIEETVYEGTATEIMGRLRDQTFDPTEFPDIESYIWFLQSNVIRTTGMDCPLPDGDTETQAQAMFRHLDRIGGLRLLGD</sequence>
<dbReference type="EMBL" id="CP034413">
    <property type="protein sequence ID" value="QCI58741.1"/>
    <property type="molecule type" value="Genomic_DNA"/>
</dbReference>
<evidence type="ECO:0000313" key="2">
    <source>
        <dbReference type="Proteomes" id="UP000298642"/>
    </source>
</evidence>
<name>A0A4D7AMB5_9FIRM</name>
<proteinExistence type="predicted"/>
<gene>
    <name evidence="1" type="ORF">EIO64_05490</name>
</gene>
<dbReference type="RefSeq" id="WP_136890985.1">
    <property type="nucleotide sequence ID" value="NZ_CP034413.3"/>
</dbReference>
<organism evidence="1 2">
    <name type="scientific">Dysosmobacter welbionis</name>
    <dbReference type="NCBI Taxonomy" id="2093857"/>
    <lineage>
        <taxon>Bacteria</taxon>
        <taxon>Bacillati</taxon>
        <taxon>Bacillota</taxon>
        <taxon>Clostridia</taxon>
        <taxon>Eubacteriales</taxon>
        <taxon>Oscillospiraceae</taxon>
        <taxon>Dysosmobacter</taxon>
    </lineage>
</organism>
<keyword evidence="2" id="KW-1185">Reference proteome</keyword>
<accession>A0A4D7AMB5</accession>
<protein>
    <submittedName>
        <fullName evidence="1">Uncharacterized protein</fullName>
    </submittedName>
</protein>